<name>M3G498_LEPIT</name>
<dbReference type="EMBL" id="AFMD02000450">
    <property type="protein sequence ID" value="EMG20035.1"/>
    <property type="molecule type" value="Genomic_DNA"/>
</dbReference>
<comment type="caution">
    <text evidence="1">The sequence shown here is derived from an EMBL/GenBank/DDBJ whole genome shotgun (WGS) entry which is preliminary data.</text>
</comment>
<evidence type="ECO:0000313" key="2">
    <source>
        <dbReference type="Proteomes" id="UP000011778"/>
    </source>
</evidence>
<accession>M3G498</accession>
<reference evidence="1 2" key="1">
    <citation type="submission" date="2013-02" db="EMBL/GenBank/DDBJ databases">
        <authorList>
            <person name="Harkins D.M."/>
            <person name="Durkin A.S."/>
            <person name="Brinkac L.M."/>
            <person name="Haft D.H."/>
            <person name="Selengut J.D."/>
            <person name="Sanka R."/>
            <person name="DePew J."/>
            <person name="Purushe J."/>
            <person name="Tulsiani S.M."/>
            <person name="Graham G.C."/>
            <person name="Burns M.-A."/>
            <person name="Dohnt M.F."/>
            <person name="Smythe L.D."/>
            <person name="McKay D.B."/>
            <person name="Craig S.B."/>
            <person name="Vinetz J.M."/>
            <person name="Sutton G.G."/>
            <person name="Nierman W.C."/>
            <person name="Fouts D.E."/>
        </authorList>
    </citation>
    <scope>NUCLEOTIDE SEQUENCE [LARGE SCALE GENOMIC DNA]</scope>
    <source>
        <strain evidence="1 2">LT2050</strain>
    </source>
</reference>
<evidence type="ECO:0000313" key="1">
    <source>
        <dbReference type="EMBL" id="EMG20035.1"/>
    </source>
</evidence>
<protein>
    <submittedName>
        <fullName evidence="1">Uncharacterized protein</fullName>
    </submittedName>
</protein>
<proteinExistence type="predicted"/>
<sequence length="37" mass="4091">MISAAKNSLAEEYVFPLLNPVNGAFPIPRIGIVKEYK</sequence>
<gene>
    <name evidence="1" type="ORF">LEP1GSC150_3256</name>
</gene>
<dbReference type="AlphaFoldDB" id="M3G498"/>
<dbReference type="Proteomes" id="UP000011778">
    <property type="component" value="Unassembled WGS sequence"/>
</dbReference>
<organism evidence="1 2">
    <name type="scientific">Leptospira interrogans serovar Copenhageni str. LT2050</name>
    <dbReference type="NCBI Taxonomy" id="1001598"/>
    <lineage>
        <taxon>Bacteria</taxon>
        <taxon>Pseudomonadati</taxon>
        <taxon>Spirochaetota</taxon>
        <taxon>Spirochaetia</taxon>
        <taxon>Leptospirales</taxon>
        <taxon>Leptospiraceae</taxon>
        <taxon>Leptospira</taxon>
    </lineage>
</organism>